<accession>A0A497VEE1</accession>
<evidence type="ECO:0000313" key="4">
    <source>
        <dbReference type="Proteomes" id="UP000233767"/>
    </source>
</evidence>
<proteinExistence type="predicted"/>
<dbReference type="Proteomes" id="UP000275027">
    <property type="component" value="Unassembled WGS sequence"/>
</dbReference>
<dbReference type="AlphaFoldDB" id="A0A497VEE1"/>
<evidence type="ECO:0000313" key="3">
    <source>
        <dbReference type="EMBL" id="RLJ35063.1"/>
    </source>
</evidence>
<name>A0A497VEE1_9FLAO</name>
<dbReference type="EMBL" id="PJND01000007">
    <property type="protein sequence ID" value="PKW29436.1"/>
    <property type="molecule type" value="Genomic_DNA"/>
</dbReference>
<protein>
    <submittedName>
        <fullName evidence="3">Uncharacterized protein</fullName>
    </submittedName>
</protein>
<dbReference type="RefSeq" id="WP_101471337.1">
    <property type="nucleotide sequence ID" value="NZ_JAVHXU010000005.1"/>
</dbReference>
<comment type="caution">
    <text evidence="3">The sequence shown here is derived from an EMBL/GenBank/DDBJ whole genome shotgun (WGS) entry which is preliminary data.</text>
</comment>
<evidence type="ECO:0000256" key="1">
    <source>
        <dbReference type="SAM" id="Phobius"/>
    </source>
</evidence>
<keyword evidence="1" id="KW-0812">Transmembrane</keyword>
<keyword evidence="1" id="KW-0472">Membrane</keyword>
<keyword evidence="1" id="KW-1133">Transmembrane helix</keyword>
<reference evidence="3 5" key="2">
    <citation type="submission" date="2018-10" db="EMBL/GenBank/DDBJ databases">
        <title>Genomic Encyclopedia of Archaeal and Bacterial Type Strains, Phase II (KMG-II): from individual species to whole genera.</title>
        <authorList>
            <person name="Goeker M."/>
        </authorList>
    </citation>
    <scope>NUCLEOTIDE SEQUENCE [LARGE SCALE GENOMIC DNA]</scope>
    <source>
        <strain evidence="3 5">DSM 21886</strain>
    </source>
</reference>
<sequence>MELNKLEQDFKKKLNERTIQPSEMSWDRLDAMLSVAEKKSKPKKRTWLYIAASFLGFLLVGTIFFKQPEVEIQTAKEKGVVVQEKTTEKQEEAITADEYKTKSSNQITTAAAGAIASRLPEQKKVQKIKSSAVSQEDKTSQVMPEKTEAIATVEQKETVKANKYIESEKLLAEAENKIQSQSVKKYVAKSSVKVDSKGLLSDVEGELNESFRNRVIKSIGRNYESVKTSLANRNNE</sequence>
<feature type="transmembrane region" description="Helical" evidence="1">
    <location>
        <begin position="47"/>
        <end position="65"/>
    </location>
</feature>
<dbReference type="Proteomes" id="UP000233767">
    <property type="component" value="Unassembled WGS sequence"/>
</dbReference>
<organism evidence="3 5">
    <name type="scientific">Flavobacterium lindanitolerans</name>
    <dbReference type="NCBI Taxonomy" id="428988"/>
    <lineage>
        <taxon>Bacteria</taxon>
        <taxon>Pseudomonadati</taxon>
        <taxon>Bacteroidota</taxon>
        <taxon>Flavobacteriia</taxon>
        <taxon>Flavobacteriales</taxon>
        <taxon>Flavobacteriaceae</taxon>
        <taxon>Flavobacterium</taxon>
    </lineage>
</organism>
<gene>
    <name evidence="2" type="ORF">B0G92_1072</name>
    <name evidence="3" type="ORF">CLV50_0432</name>
</gene>
<evidence type="ECO:0000313" key="2">
    <source>
        <dbReference type="EMBL" id="PKW29436.1"/>
    </source>
</evidence>
<evidence type="ECO:0000313" key="5">
    <source>
        <dbReference type="Proteomes" id="UP000275027"/>
    </source>
</evidence>
<reference evidence="2 4" key="1">
    <citation type="submission" date="2017-12" db="EMBL/GenBank/DDBJ databases">
        <title>Genomic Encyclopedia of Type Strains, Phase III (KMG-III): the genomes of soil and plant-associated and newly described type strains.</title>
        <authorList>
            <person name="Whitman W."/>
        </authorList>
    </citation>
    <scope>NUCLEOTIDE SEQUENCE [LARGE SCALE GENOMIC DNA]</scope>
    <source>
        <strain evidence="2 4">IP-10</strain>
    </source>
</reference>
<dbReference type="EMBL" id="RCCB01000010">
    <property type="protein sequence ID" value="RLJ35063.1"/>
    <property type="molecule type" value="Genomic_DNA"/>
</dbReference>
<keyword evidence="4" id="KW-1185">Reference proteome</keyword>